<name>A0ABU9ARB5_9BACT</name>
<dbReference type="InterPro" id="IPR025979">
    <property type="entry name" value="ChrR-like_cupin_dom"/>
</dbReference>
<protein>
    <submittedName>
        <fullName evidence="2">Cupin domain-containing protein</fullName>
    </submittedName>
</protein>
<dbReference type="Proteomes" id="UP001371305">
    <property type="component" value="Unassembled WGS sequence"/>
</dbReference>
<evidence type="ECO:0000313" key="2">
    <source>
        <dbReference type="EMBL" id="MEK7950261.1"/>
    </source>
</evidence>
<dbReference type="SUPFAM" id="SSF51182">
    <property type="entry name" value="RmlC-like cupins"/>
    <property type="match status" value="1"/>
</dbReference>
<feature type="domain" description="ChrR-like cupin" evidence="1">
    <location>
        <begin position="29"/>
        <end position="118"/>
    </location>
</feature>
<comment type="caution">
    <text evidence="2">The sequence shown here is derived from an EMBL/GenBank/DDBJ whole genome shotgun (WGS) entry which is preliminary data.</text>
</comment>
<reference evidence="2 3" key="1">
    <citation type="submission" date="2024-04" db="EMBL/GenBank/DDBJ databases">
        <title>Luteolibacter sp. isolated from soil.</title>
        <authorList>
            <person name="An J."/>
        </authorList>
    </citation>
    <scope>NUCLEOTIDE SEQUENCE [LARGE SCALE GENOMIC DNA]</scope>
    <source>
        <strain evidence="2 3">Y139</strain>
    </source>
</reference>
<accession>A0ABU9ARB5</accession>
<dbReference type="EMBL" id="JBBUKT010000002">
    <property type="protein sequence ID" value="MEK7950261.1"/>
    <property type="molecule type" value="Genomic_DNA"/>
</dbReference>
<dbReference type="InterPro" id="IPR011051">
    <property type="entry name" value="RmlC_Cupin_sf"/>
</dbReference>
<dbReference type="Gene3D" id="2.60.120.10">
    <property type="entry name" value="Jelly Rolls"/>
    <property type="match status" value="1"/>
</dbReference>
<gene>
    <name evidence="2" type="ORF">WKV53_07130</name>
</gene>
<dbReference type="InterPro" id="IPR014710">
    <property type="entry name" value="RmlC-like_jellyroll"/>
</dbReference>
<keyword evidence="3" id="KW-1185">Reference proteome</keyword>
<proteinExistence type="predicted"/>
<sequence>MLSAELVSDPDHAPFEHFEIQDLFHLAKNPDSIDWESFRDGVEIHRLYGDGISGPTAALLRFRQEAKVPLHVHEGYEHLLILAGTQRDANGILKPGTLRIHPPGTQHSATSEAGCIVLAIYEKPVRFVE</sequence>
<dbReference type="Pfam" id="PF12973">
    <property type="entry name" value="Cupin_7"/>
    <property type="match status" value="1"/>
</dbReference>
<evidence type="ECO:0000259" key="1">
    <source>
        <dbReference type="Pfam" id="PF12973"/>
    </source>
</evidence>
<organism evidence="2 3">
    <name type="scientific">Luteolibacter soli</name>
    <dbReference type="NCBI Taxonomy" id="3135280"/>
    <lineage>
        <taxon>Bacteria</taxon>
        <taxon>Pseudomonadati</taxon>
        <taxon>Verrucomicrobiota</taxon>
        <taxon>Verrucomicrobiia</taxon>
        <taxon>Verrucomicrobiales</taxon>
        <taxon>Verrucomicrobiaceae</taxon>
        <taxon>Luteolibacter</taxon>
    </lineage>
</organism>
<evidence type="ECO:0000313" key="3">
    <source>
        <dbReference type="Proteomes" id="UP001371305"/>
    </source>
</evidence>